<dbReference type="Pfam" id="PF11127">
    <property type="entry name" value="YgaP-like_TM"/>
    <property type="match status" value="1"/>
</dbReference>
<dbReference type="EMBL" id="CP014227">
    <property type="protein sequence ID" value="AMD84256.1"/>
    <property type="molecule type" value="Genomic_DNA"/>
</dbReference>
<sequence>MKRNISKKDKTIRLIIIVVIAVLGLFNEFPVGLASALAMISILLLVTVLINFSPLYRLLGISTYKTQE</sequence>
<evidence type="ECO:0000259" key="2">
    <source>
        <dbReference type="Pfam" id="PF11127"/>
    </source>
</evidence>
<feature type="transmembrane region" description="Helical" evidence="1">
    <location>
        <begin position="36"/>
        <end position="59"/>
    </location>
</feature>
<accession>A0AAX2GYU7</accession>
<dbReference type="InterPro" id="IPR021309">
    <property type="entry name" value="YgaP-like_TM"/>
</dbReference>
<evidence type="ECO:0000313" key="5">
    <source>
        <dbReference type="Proteomes" id="UP000065822"/>
    </source>
</evidence>
<dbReference type="KEGG" id="chg:AXF12_01110"/>
<keyword evidence="5" id="KW-1185">Reference proteome</keyword>
<keyword evidence="1" id="KW-1133">Transmembrane helix</keyword>
<dbReference type="AlphaFoldDB" id="A0AAX2GYU7"/>
<gene>
    <name evidence="3" type="ORF">AXF12_01110</name>
    <name evidence="4" type="ORF">SAMEA44541418_01539</name>
</gene>
<reference evidence="4 6" key="2">
    <citation type="submission" date="2017-06" db="EMBL/GenBank/DDBJ databases">
        <authorList>
            <consortium name="Pathogen Informatics"/>
        </authorList>
    </citation>
    <scope>NUCLEOTIDE SEQUENCE [LARGE SCALE GENOMIC DNA]</scope>
    <source>
        <strain evidence="4 6">NCTC12947</strain>
    </source>
</reference>
<proteinExistence type="predicted"/>
<reference evidence="3 5" key="1">
    <citation type="submission" date="2016-02" db="EMBL/GenBank/DDBJ databases">
        <authorList>
            <person name="Holder M.E."/>
            <person name="Ajami N.J."/>
            <person name="Petrosino J.F."/>
        </authorList>
    </citation>
    <scope>NUCLEOTIDE SEQUENCE [LARGE SCALE GENOMIC DNA]</scope>
    <source>
        <strain evidence="3 5">CCUG 32990</strain>
    </source>
</reference>
<dbReference type="EMBL" id="LT906449">
    <property type="protein sequence ID" value="SNV12277.1"/>
    <property type="molecule type" value="Genomic_DNA"/>
</dbReference>
<evidence type="ECO:0000256" key="1">
    <source>
        <dbReference type="SAM" id="Phobius"/>
    </source>
</evidence>
<dbReference type="Proteomes" id="UP000215539">
    <property type="component" value="Chromosome 1"/>
</dbReference>
<feature type="domain" description="Inner membrane protein YgaP-like transmembrane" evidence="2">
    <location>
        <begin position="1"/>
        <end position="66"/>
    </location>
</feature>
<feature type="transmembrane region" description="Helical" evidence="1">
    <location>
        <begin position="12"/>
        <end position="30"/>
    </location>
</feature>
<evidence type="ECO:0000313" key="3">
    <source>
        <dbReference type="EMBL" id="AMD84256.1"/>
    </source>
</evidence>
<keyword evidence="1" id="KW-0812">Transmembrane</keyword>
<keyword evidence="1" id="KW-0472">Membrane</keyword>
<dbReference type="RefSeq" id="WP_066427826.1">
    <property type="nucleotide sequence ID" value="NZ_CP014227.1"/>
</dbReference>
<name>A0AAX2GYU7_9FLAO</name>
<dbReference type="Proteomes" id="UP000065822">
    <property type="component" value="Chromosome"/>
</dbReference>
<organism evidence="4 6">
    <name type="scientific">Capnocytophaga haemolytica</name>
    <dbReference type="NCBI Taxonomy" id="45243"/>
    <lineage>
        <taxon>Bacteria</taxon>
        <taxon>Pseudomonadati</taxon>
        <taxon>Bacteroidota</taxon>
        <taxon>Flavobacteriia</taxon>
        <taxon>Flavobacteriales</taxon>
        <taxon>Flavobacteriaceae</taxon>
        <taxon>Capnocytophaga</taxon>
    </lineage>
</organism>
<evidence type="ECO:0000313" key="6">
    <source>
        <dbReference type="Proteomes" id="UP000215539"/>
    </source>
</evidence>
<protein>
    <submittedName>
        <fullName evidence="4">Protein of uncharacterized function (DUF2892)</fullName>
    </submittedName>
</protein>
<evidence type="ECO:0000313" key="4">
    <source>
        <dbReference type="EMBL" id="SNV12277.1"/>
    </source>
</evidence>